<evidence type="ECO:0008006" key="4">
    <source>
        <dbReference type="Google" id="ProtNLM"/>
    </source>
</evidence>
<organism evidence="2 3">
    <name type="scientific">Streptococcus phocae</name>
    <dbReference type="NCBI Taxonomy" id="119224"/>
    <lineage>
        <taxon>Bacteria</taxon>
        <taxon>Bacillati</taxon>
        <taxon>Bacillota</taxon>
        <taxon>Bacilli</taxon>
        <taxon>Lactobacillales</taxon>
        <taxon>Streptococcaceae</taxon>
        <taxon>Streptococcus</taxon>
    </lineage>
</organism>
<dbReference type="STRING" id="119224.AKK44_02895"/>
<gene>
    <name evidence="2" type="ORF">AKK44_02895</name>
</gene>
<evidence type="ECO:0000256" key="1">
    <source>
        <dbReference type="SAM" id="Phobius"/>
    </source>
</evidence>
<name>A0A0P6SSA7_9STRE</name>
<keyword evidence="1" id="KW-0812">Transmembrane</keyword>
<dbReference type="Proteomes" id="UP000049578">
    <property type="component" value="Unassembled WGS sequence"/>
</dbReference>
<keyword evidence="1" id="KW-1133">Transmembrane helix</keyword>
<comment type="caution">
    <text evidence="2">The sequence shown here is derived from an EMBL/GenBank/DDBJ whole genome shotgun (WGS) entry which is preliminary data.</text>
</comment>
<sequence length="94" mass="10908">MPRPLKKHEELNHHEPHQDTYRQFQDFKDISNHSAKLKELIFFGRIAIFSLVTVLFAFVLLVMNLTPLWAFLFASALSLAVTSMMTKIIKSFLS</sequence>
<keyword evidence="3" id="KW-1185">Reference proteome</keyword>
<dbReference type="PATRIC" id="fig|119224.3.peg.98"/>
<evidence type="ECO:0000313" key="2">
    <source>
        <dbReference type="EMBL" id="KPJ22617.1"/>
    </source>
</evidence>
<dbReference type="InterPro" id="IPR021688">
    <property type="entry name" value="DUF3270"/>
</dbReference>
<dbReference type="Pfam" id="PF11674">
    <property type="entry name" value="DUF3270"/>
    <property type="match status" value="1"/>
</dbReference>
<dbReference type="EMBL" id="LHQM01000010">
    <property type="protein sequence ID" value="KPJ22617.1"/>
    <property type="molecule type" value="Genomic_DNA"/>
</dbReference>
<accession>A0A0P6SSA7</accession>
<feature type="transmembrane region" description="Helical" evidence="1">
    <location>
        <begin position="40"/>
        <end position="62"/>
    </location>
</feature>
<evidence type="ECO:0000313" key="3">
    <source>
        <dbReference type="Proteomes" id="UP000049578"/>
    </source>
</evidence>
<proteinExistence type="predicted"/>
<feature type="transmembrane region" description="Helical" evidence="1">
    <location>
        <begin position="68"/>
        <end position="89"/>
    </location>
</feature>
<dbReference type="RefSeq" id="WP_037594579.1">
    <property type="nucleotide sequence ID" value="NZ_LHQM01000010.1"/>
</dbReference>
<dbReference type="AlphaFoldDB" id="A0A0P6SSA7"/>
<keyword evidence="1" id="KW-0472">Membrane</keyword>
<reference evidence="2 3" key="1">
    <citation type="submission" date="2015-08" db="EMBL/GenBank/DDBJ databases">
        <title>Genome sequence of Streptococcus phocae subsp. phocae ATCC 51973T isolated from liver specimen obtained from seal.</title>
        <authorList>
            <person name="Avendano-Herrera R."/>
        </authorList>
    </citation>
    <scope>NUCLEOTIDE SEQUENCE [LARGE SCALE GENOMIC DNA]</scope>
    <source>
        <strain evidence="2 3">ATCC 51973</strain>
    </source>
</reference>
<protein>
    <recommendedName>
        <fullName evidence="4">DUF3270 family protein</fullName>
    </recommendedName>
</protein>